<protein>
    <submittedName>
        <fullName evidence="1">Uncharacterized protein</fullName>
    </submittedName>
</protein>
<sequence>MVSYVVFCGGLTDNQTSVSRLCVVQCVIIRFERLTDRIPTGGRSRRRRRHREGATRDKHPFAAKRRVFVLVFRGERELR</sequence>
<name>A0A6A4SUW1_SCOMX</name>
<organism evidence="1 2">
    <name type="scientific">Scophthalmus maximus</name>
    <name type="common">Turbot</name>
    <name type="synonym">Psetta maxima</name>
    <dbReference type="NCBI Taxonomy" id="52904"/>
    <lineage>
        <taxon>Eukaryota</taxon>
        <taxon>Metazoa</taxon>
        <taxon>Chordata</taxon>
        <taxon>Craniata</taxon>
        <taxon>Vertebrata</taxon>
        <taxon>Euteleostomi</taxon>
        <taxon>Actinopterygii</taxon>
        <taxon>Neopterygii</taxon>
        <taxon>Teleostei</taxon>
        <taxon>Neoteleostei</taxon>
        <taxon>Acanthomorphata</taxon>
        <taxon>Carangaria</taxon>
        <taxon>Pleuronectiformes</taxon>
        <taxon>Pleuronectoidei</taxon>
        <taxon>Scophthalmidae</taxon>
        <taxon>Scophthalmus</taxon>
    </lineage>
</organism>
<dbReference type="Proteomes" id="UP000438429">
    <property type="component" value="Unassembled WGS sequence"/>
</dbReference>
<dbReference type="AlphaFoldDB" id="A0A6A4SUW1"/>
<dbReference type="EMBL" id="VEVO01000010">
    <property type="protein sequence ID" value="KAF0035690.1"/>
    <property type="molecule type" value="Genomic_DNA"/>
</dbReference>
<evidence type="ECO:0000313" key="1">
    <source>
        <dbReference type="EMBL" id="KAF0035690.1"/>
    </source>
</evidence>
<evidence type="ECO:0000313" key="2">
    <source>
        <dbReference type="Proteomes" id="UP000438429"/>
    </source>
</evidence>
<gene>
    <name evidence="1" type="ORF">F2P81_011002</name>
</gene>
<reference evidence="1 2" key="1">
    <citation type="submission" date="2019-06" db="EMBL/GenBank/DDBJ databases">
        <title>Draft genomes of female and male turbot (Scophthalmus maximus).</title>
        <authorList>
            <person name="Xu H."/>
            <person name="Xu X.-W."/>
            <person name="Shao C."/>
            <person name="Chen S."/>
        </authorList>
    </citation>
    <scope>NUCLEOTIDE SEQUENCE [LARGE SCALE GENOMIC DNA]</scope>
    <source>
        <strain evidence="1">Ysfricsl-2016a</strain>
        <tissue evidence="1">Blood</tissue>
    </source>
</reference>
<accession>A0A6A4SUW1</accession>
<proteinExistence type="predicted"/>
<comment type="caution">
    <text evidence="1">The sequence shown here is derived from an EMBL/GenBank/DDBJ whole genome shotgun (WGS) entry which is preliminary data.</text>
</comment>